<dbReference type="Proteomes" id="UP000571950">
    <property type="component" value="Unassembled WGS sequence"/>
</dbReference>
<dbReference type="EMBL" id="JACIDT010000002">
    <property type="protein sequence ID" value="MBB3925038.1"/>
    <property type="molecule type" value="Genomic_DNA"/>
</dbReference>
<feature type="coiled-coil region" evidence="1">
    <location>
        <begin position="1215"/>
        <end position="1264"/>
    </location>
</feature>
<keyword evidence="5" id="KW-1185">Reference proteome</keyword>
<comment type="caution">
    <text evidence="4">The sequence shown here is derived from an EMBL/GenBank/DDBJ whole genome shotgun (WGS) entry which is preliminary data.</text>
</comment>
<name>A0A7W6BDY3_9SPHN</name>
<keyword evidence="1" id="KW-0175">Coiled coil</keyword>
<feature type="region of interest" description="Disordered" evidence="2">
    <location>
        <begin position="819"/>
        <end position="840"/>
    </location>
</feature>
<evidence type="ECO:0000256" key="1">
    <source>
        <dbReference type="SAM" id="Coils"/>
    </source>
</evidence>
<evidence type="ECO:0000259" key="3">
    <source>
        <dbReference type="Pfam" id="PF06791"/>
    </source>
</evidence>
<feature type="region of interest" description="Disordered" evidence="2">
    <location>
        <begin position="1415"/>
        <end position="1436"/>
    </location>
</feature>
<dbReference type="RefSeq" id="WP_188070599.1">
    <property type="nucleotide sequence ID" value="NZ_BSPS01000022.1"/>
</dbReference>
<feature type="domain" description="Bacteriophage tail tape measure N-terminal" evidence="3">
    <location>
        <begin position="313"/>
        <end position="397"/>
    </location>
</feature>
<evidence type="ECO:0000256" key="2">
    <source>
        <dbReference type="SAM" id="MobiDB-lite"/>
    </source>
</evidence>
<evidence type="ECO:0000313" key="4">
    <source>
        <dbReference type="EMBL" id="MBB3925038.1"/>
    </source>
</evidence>
<dbReference type="InterPro" id="IPR009628">
    <property type="entry name" value="Phage_tape_measure_N"/>
</dbReference>
<dbReference type="Pfam" id="PF06791">
    <property type="entry name" value="TMP_2"/>
    <property type="match status" value="1"/>
</dbReference>
<accession>A0A7W6BDY3</accession>
<organism evidence="4 5">
    <name type="scientific">Sphingobium jiangsuense</name>
    <dbReference type="NCBI Taxonomy" id="870476"/>
    <lineage>
        <taxon>Bacteria</taxon>
        <taxon>Pseudomonadati</taxon>
        <taxon>Pseudomonadota</taxon>
        <taxon>Alphaproteobacteria</taxon>
        <taxon>Sphingomonadales</taxon>
        <taxon>Sphingomonadaceae</taxon>
        <taxon>Sphingobium</taxon>
    </lineage>
</organism>
<proteinExistence type="predicted"/>
<evidence type="ECO:0000313" key="5">
    <source>
        <dbReference type="Proteomes" id="UP000571950"/>
    </source>
</evidence>
<sequence>MADSEVPTLEVGFAIDTGGSFEALRQLDAAMDSTEARAIANAERIEKATSGMISLGGATAAITSFGNAVTREGAIAAREFSRVEKAGEALSRQLDRQAGAFGKTREELRRMKVEAAALAAEQQGLTELAQRLRAQEAALYDAEYAAMTRARNEASAAAEEKAEAARRAVAAAEADASAVREAAFAYQMFEARVREGARALKEAEAAARADAMEQEAQRIRSAAFAHQMFQARVREGAQALREQEAAARADAMAADRLRMSTDPLYAATRRLNDELAESSRLYRAGVTSANEYARQQVVLTQRLRDVERSFGSVGGATARNRQSMINFGMQLNDIGTMAALNAPPMQIFASQAGQIFQIFQQAEGGAAGFSKQLAGVAMRFAPLAIGVGIAATAFGLLTSEINENSKVTVTWGDVALGAFDAAKNFLETQLTKAFAFFGTTSKDVWKDVVNVTKWGVNWIIGATTVIPRLWIATFKLLPGAIGDAFYSGVNIAIDAINWLVRKGVEGINAFAARINAILPPSFRLPTIEPPQIKGIENSFAGAGLAAGKAYVGALKDTFTRDFIGEAADYLSPFAQKRAKERLAKDAKDAGKEASKAVKDGLKENPLDTALADAFSNVWKLAAEIGPQLQNLGKGQPTFGQALIQQAKDAEALAEAAADNAAAALDWYMSKLDQVSDRVDAAANSMSRAFGSVGDAIGGIITVLDEYGKRQDEIDFERKSAGVSDQRLAELRSKEISNQLSGMVALTGAAKGFFGEHSKGYKAMEAAEKALAAIQLARTAVDVAGGAARMFATLGPFAFPAVAAMLAVMASLGFKGGGSSSSYTPETNDGTGTVLGDSGAKSDSIKRAIDSLKEVDTAMLGYSREMAASLKSIESQIGNLATLVLRAGNVNASAGISTGFATDTTGKILSGIATGGGLLSSIPIVGGVFKAIGSVIGSLFGTKTSVIGSGLYGAAQSLGDILANGFDADYYSDIQKKKKTFGITTSTKYSTQYTDADPGLENQFTLILRTFSNAILLSAAPLGEATNAVEQRLNSFVVNIGKIDLQGLTGAEIEEKLTAVFGAAADNMAKAAIPGIERFQQVGEGLFDTLVRIASVAETVTSSLDLLGASFGGLTLDMKIALADRFDSLSDFTSAIDAYFEAFYSPAEQAAARTTQFASAFASLGLSMPATLTAFRELVEAQDLTTEAGQATYATLLQLAPAFADLQTSLLGAKSAADIVNERQDLERRLLELQGNTAAIRALDLAQLDASNRALQEQIWALQDAQEAAAAADRLREAWKSVSTSIMDEVRRIRGLTGANDNSTYASLLGQFNAATTAARLGDQEAAGKLTSLSQSLLSAAADVATSRQELDRIRAQTAASLEGTNAAISALAKSGSTSTASTLAAAATAAQVSGATDTTANDNLAAEVKSLREELSRMREENNAGHAATASNTGAVKRHLDNVTAQSGGDAIATVAAA</sequence>
<reference evidence="4 5" key="1">
    <citation type="submission" date="2020-08" db="EMBL/GenBank/DDBJ databases">
        <title>Genomic Encyclopedia of Type Strains, Phase IV (KMG-IV): sequencing the most valuable type-strain genomes for metagenomic binning, comparative biology and taxonomic classification.</title>
        <authorList>
            <person name="Goeker M."/>
        </authorList>
    </citation>
    <scope>NUCLEOTIDE SEQUENCE [LARGE SCALE GENOMIC DNA]</scope>
    <source>
        <strain evidence="4 5">DSM 26189</strain>
    </source>
</reference>
<feature type="coiled-coil region" evidence="1">
    <location>
        <begin position="115"/>
        <end position="222"/>
    </location>
</feature>
<protein>
    <recommendedName>
        <fullName evidence="3">Bacteriophage tail tape measure N-terminal domain-containing protein</fullName>
    </recommendedName>
</protein>
<gene>
    <name evidence="4" type="ORF">GGR43_000739</name>
</gene>